<dbReference type="Proteomes" id="UP001057402">
    <property type="component" value="Chromosome 10"/>
</dbReference>
<dbReference type="EMBL" id="CM042889">
    <property type="protein sequence ID" value="KAI4320982.1"/>
    <property type="molecule type" value="Genomic_DNA"/>
</dbReference>
<name>A0ACB9M9U6_9MYRT</name>
<evidence type="ECO:0000313" key="2">
    <source>
        <dbReference type="Proteomes" id="UP001057402"/>
    </source>
</evidence>
<comment type="caution">
    <text evidence="1">The sequence shown here is derived from an EMBL/GenBank/DDBJ whole genome shotgun (WGS) entry which is preliminary data.</text>
</comment>
<organism evidence="1 2">
    <name type="scientific">Melastoma candidum</name>
    <dbReference type="NCBI Taxonomy" id="119954"/>
    <lineage>
        <taxon>Eukaryota</taxon>
        <taxon>Viridiplantae</taxon>
        <taxon>Streptophyta</taxon>
        <taxon>Embryophyta</taxon>
        <taxon>Tracheophyta</taxon>
        <taxon>Spermatophyta</taxon>
        <taxon>Magnoliopsida</taxon>
        <taxon>eudicotyledons</taxon>
        <taxon>Gunneridae</taxon>
        <taxon>Pentapetalae</taxon>
        <taxon>rosids</taxon>
        <taxon>malvids</taxon>
        <taxon>Myrtales</taxon>
        <taxon>Melastomataceae</taxon>
        <taxon>Melastomatoideae</taxon>
        <taxon>Melastomateae</taxon>
        <taxon>Melastoma</taxon>
    </lineage>
</organism>
<evidence type="ECO:0000313" key="1">
    <source>
        <dbReference type="EMBL" id="KAI4320982.1"/>
    </source>
</evidence>
<proteinExistence type="predicted"/>
<gene>
    <name evidence="1" type="ORF">MLD38_034409</name>
</gene>
<keyword evidence="2" id="KW-1185">Reference proteome</keyword>
<protein>
    <submittedName>
        <fullName evidence="1">Uncharacterized protein</fullName>
    </submittedName>
</protein>
<sequence length="136" mass="15807">MAGKWSWSVHLKGLVPIATAKKRLAPQVTFDEVGAIVKGCCCPCRAQKDQRSSQPEEQLKDSGGDEDGRKVRKMESLISVDWKRRSRRDFRKEKMVKEMKEQRRMIDGFENLPCLQRKMKLLLLPSSCLQKTLFFY</sequence>
<reference evidence="2" key="1">
    <citation type="journal article" date="2023" name="Front. Plant Sci.">
        <title>Chromosomal-level genome assembly of Melastoma candidum provides insights into trichome evolution.</title>
        <authorList>
            <person name="Zhong Y."/>
            <person name="Wu W."/>
            <person name="Sun C."/>
            <person name="Zou P."/>
            <person name="Liu Y."/>
            <person name="Dai S."/>
            <person name="Zhou R."/>
        </authorList>
    </citation>
    <scope>NUCLEOTIDE SEQUENCE [LARGE SCALE GENOMIC DNA]</scope>
</reference>
<accession>A0ACB9M9U6</accession>